<dbReference type="PANTHER" id="PTHR21516">
    <property type="entry name" value="AAA_LID_7 DOMAIN-CONTAINING PROTEIN-RELATED-RELATED"/>
    <property type="match status" value="1"/>
</dbReference>
<dbReference type="Pfam" id="PF03312">
    <property type="entry name" value="DUF272"/>
    <property type="match status" value="1"/>
</dbReference>
<dbReference type="AlphaFoldDB" id="A0A8S1F2A3"/>
<dbReference type="Proteomes" id="UP000494206">
    <property type="component" value="Unassembled WGS sequence"/>
</dbReference>
<dbReference type="PANTHER" id="PTHR21516:SF2">
    <property type="entry name" value="PROTEIN CBG06240"/>
    <property type="match status" value="1"/>
</dbReference>
<evidence type="ECO:0000313" key="2">
    <source>
        <dbReference type="Proteomes" id="UP000494206"/>
    </source>
</evidence>
<reference evidence="1 2" key="1">
    <citation type="submission" date="2020-04" db="EMBL/GenBank/DDBJ databases">
        <authorList>
            <person name="Laetsch R D."/>
            <person name="Stevens L."/>
            <person name="Kumar S."/>
            <person name="Blaxter L. M."/>
        </authorList>
    </citation>
    <scope>NUCLEOTIDE SEQUENCE [LARGE SCALE GENOMIC DNA]</scope>
</reference>
<keyword evidence="2" id="KW-1185">Reference proteome</keyword>
<comment type="caution">
    <text evidence="1">The sequence shown here is derived from an EMBL/GenBank/DDBJ whole genome shotgun (WGS) entry which is preliminary data.</text>
</comment>
<gene>
    <name evidence="1" type="ORF">CBOVIS_LOCUS8510</name>
</gene>
<dbReference type="InterPro" id="IPR004987">
    <property type="entry name" value="DUF272"/>
</dbReference>
<dbReference type="EMBL" id="CADEPM010000005">
    <property type="protein sequence ID" value="CAB3406436.1"/>
    <property type="molecule type" value="Genomic_DNA"/>
</dbReference>
<organism evidence="1 2">
    <name type="scientific">Caenorhabditis bovis</name>
    <dbReference type="NCBI Taxonomy" id="2654633"/>
    <lineage>
        <taxon>Eukaryota</taxon>
        <taxon>Metazoa</taxon>
        <taxon>Ecdysozoa</taxon>
        <taxon>Nematoda</taxon>
        <taxon>Chromadorea</taxon>
        <taxon>Rhabditida</taxon>
        <taxon>Rhabditina</taxon>
        <taxon>Rhabditomorpha</taxon>
        <taxon>Rhabditoidea</taxon>
        <taxon>Rhabditidae</taxon>
        <taxon>Peloderinae</taxon>
        <taxon>Caenorhabditis</taxon>
    </lineage>
</organism>
<name>A0A8S1F2A3_9PELO</name>
<protein>
    <submittedName>
        <fullName evidence="1">Uncharacterized protein</fullName>
    </submittedName>
</protein>
<dbReference type="OrthoDB" id="5797120at2759"/>
<accession>A0A8S1F2A3</accession>
<proteinExistence type="predicted"/>
<evidence type="ECO:0000313" key="1">
    <source>
        <dbReference type="EMBL" id="CAB3406436.1"/>
    </source>
</evidence>
<sequence>MKWSLSLSSTDGHPDQKHSFEALIAKYAETGARKFMPSNLALFLNLATTLASLRPLTANQKDSVYYCTNDELRVGQFFIGKFKYTDRWRCVKVVTILSNILDVAPLDNGIEVYLTVFQRNVPYDDNEYPMAYDRYIGRITDKFEQLPQDCSKGVRIAVRKMKVGNEYQWCVYKVMETDFVHVAATHMAPRMATSRTMINDVIPFLFS</sequence>